<organism evidence="2 3">
    <name type="scientific">Nicotiana attenuata</name>
    <name type="common">Coyote tobacco</name>
    <dbReference type="NCBI Taxonomy" id="49451"/>
    <lineage>
        <taxon>Eukaryota</taxon>
        <taxon>Viridiplantae</taxon>
        <taxon>Streptophyta</taxon>
        <taxon>Embryophyta</taxon>
        <taxon>Tracheophyta</taxon>
        <taxon>Spermatophyta</taxon>
        <taxon>Magnoliopsida</taxon>
        <taxon>eudicotyledons</taxon>
        <taxon>Gunneridae</taxon>
        <taxon>Pentapetalae</taxon>
        <taxon>asterids</taxon>
        <taxon>lamiids</taxon>
        <taxon>Solanales</taxon>
        <taxon>Solanaceae</taxon>
        <taxon>Nicotianoideae</taxon>
        <taxon>Nicotianeae</taxon>
        <taxon>Nicotiana</taxon>
    </lineage>
</organism>
<accession>A0A1J6J424</accession>
<evidence type="ECO:0000313" key="2">
    <source>
        <dbReference type="EMBL" id="OIT04623.1"/>
    </source>
</evidence>
<proteinExistence type="predicted"/>
<evidence type="ECO:0000256" key="1">
    <source>
        <dbReference type="SAM" id="MobiDB-lite"/>
    </source>
</evidence>
<dbReference type="AlphaFoldDB" id="A0A1J6J424"/>
<name>A0A1J6J424_NICAT</name>
<dbReference type="Proteomes" id="UP000187609">
    <property type="component" value="Unassembled WGS sequence"/>
</dbReference>
<gene>
    <name evidence="2" type="ORF">A4A49_34088</name>
</gene>
<sequence length="128" mass="13894">MTNLKARATPGSNTNTEEPIEPPTEPTQNAAEPPIEPPIEPTQNAAEPPIEPPIEPTLNDAEPTHNSSEPTVNAADGDEPPDHNVNEDGVQSDVESSESEECYVMLMFCFGYMLRSSNFSLILFVLAE</sequence>
<evidence type="ECO:0000313" key="3">
    <source>
        <dbReference type="Proteomes" id="UP000187609"/>
    </source>
</evidence>
<dbReference type="EMBL" id="MJEQ01037185">
    <property type="protein sequence ID" value="OIT04623.1"/>
    <property type="molecule type" value="Genomic_DNA"/>
</dbReference>
<dbReference type="Gramene" id="OIT04623">
    <property type="protein sequence ID" value="OIT04623"/>
    <property type="gene ID" value="A4A49_34088"/>
</dbReference>
<reference evidence="2" key="1">
    <citation type="submission" date="2016-11" db="EMBL/GenBank/DDBJ databases">
        <title>The genome of Nicotiana attenuata.</title>
        <authorList>
            <person name="Xu S."/>
            <person name="Brockmoeller T."/>
            <person name="Gaquerel E."/>
            <person name="Navarro A."/>
            <person name="Kuhl H."/>
            <person name="Gase K."/>
            <person name="Ling Z."/>
            <person name="Zhou W."/>
            <person name="Kreitzer C."/>
            <person name="Stanke M."/>
            <person name="Tang H."/>
            <person name="Lyons E."/>
            <person name="Pandey P."/>
            <person name="Pandey S.P."/>
            <person name="Timmermann B."/>
            <person name="Baldwin I.T."/>
        </authorList>
    </citation>
    <scope>NUCLEOTIDE SEQUENCE [LARGE SCALE GENOMIC DNA]</scope>
    <source>
        <strain evidence="2">UT</strain>
    </source>
</reference>
<comment type="caution">
    <text evidence="2">The sequence shown here is derived from an EMBL/GenBank/DDBJ whole genome shotgun (WGS) entry which is preliminary data.</text>
</comment>
<protein>
    <submittedName>
        <fullName evidence="2">Uncharacterized protein</fullName>
    </submittedName>
</protein>
<feature type="region of interest" description="Disordered" evidence="1">
    <location>
        <begin position="1"/>
        <end position="98"/>
    </location>
</feature>
<keyword evidence="3" id="KW-1185">Reference proteome</keyword>